<proteinExistence type="inferred from homology"/>
<dbReference type="PANTHER" id="PTHR30419:SF8">
    <property type="entry name" value="NITROGEN ASSIMILATION TRANSCRIPTIONAL ACTIVATOR-RELATED"/>
    <property type="match status" value="1"/>
</dbReference>
<dbReference type="Pfam" id="PF03466">
    <property type="entry name" value="LysR_substrate"/>
    <property type="match status" value="1"/>
</dbReference>
<keyword evidence="7" id="KW-1185">Reference proteome</keyword>
<evidence type="ECO:0000313" key="6">
    <source>
        <dbReference type="EMBL" id="MDK3019704.1"/>
    </source>
</evidence>
<name>A0ABT7F520_9RHOB</name>
<dbReference type="CDD" id="cd08440">
    <property type="entry name" value="PBP2_LTTR_like_4"/>
    <property type="match status" value="1"/>
</dbReference>
<keyword evidence="3" id="KW-0238">DNA-binding</keyword>
<keyword evidence="2" id="KW-0805">Transcription regulation</keyword>
<dbReference type="PROSITE" id="PS50931">
    <property type="entry name" value="HTH_LYSR"/>
    <property type="match status" value="1"/>
</dbReference>
<dbReference type="EMBL" id="JASNJD010000017">
    <property type="protein sequence ID" value="MDK3019704.1"/>
    <property type="molecule type" value="Genomic_DNA"/>
</dbReference>
<dbReference type="InterPro" id="IPR036390">
    <property type="entry name" value="WH_DNA-bd_sf"/>
</dbReference>
<dbReference type="InterPro" id="IPR005119">
    <property type="entry name" value="LysR_subst-bd"/>
</dbReference>
<dbReference type="InterPro" id="IPR000847">
    <property type="entry name" value="LysR_HTH_N"/>
</dbReference>
<dbReference type="Pfam" id="PF00126">
    <property type="entry name" value="HTH_1"/>
    <property type="match status" value="1"/>
</dbReference>
<dbReference type="SUPFAM" id="SSF53850">
    <property type="entry name" value="Periplasmic binding protein-like II"/>
    <property type="match status" value="1"/>
</dbReference>
<dbReference type="InterPro" id="IPR050950">
    <property type="entry name" value="HTH-type_LysR_regulators"/>
</dbReference>
<evidence type="ECO:0000256" key="2">
    <source>
        <dbReference type="ARBA" id="ARBA00023015"/>
    </source>
</evidence>
<dbReference type="Gene3D" id="1.10.10.10">
    <property type="entry name" value="Winged helix-like DNA-binding domain superfamily/Winged helix DNA-binding domain"/>
    <property type="match status" value="1"/>
</dbReference>
<comment type="caution">
    <text evidence="6">The sequence shown here is derived from an EMBL/GenBank/DDBJ whole genome shotgun (WGS) entry which is preliminary data.</text>
</comment>
<dbReference type="RefSeq" id="WP_284482477.1">
    <property type="nucleotide sequence ID" value="NZ_JASNJD010000017.1"/>
</dbReference>
<evidence type="ECO:0000256" key="3">
    <source>
        <dbReference type="ARBA" id="ARBA00023125"/>
    </source>
</evidence>
<evidence type="ECO:0000256" key="1">
    <source>
        <dbReference type="ARBA" id="ARBA00009437"/>
    </source>
</evidence>
<dbReference type="Proteomes" id="UP001243757">
    <property type="component" value="Unassembled WGS sequence"/>
</dbReference>
<evidence type="ECO:0000259" key="5">
    <source>
        <dbReference type="PROSITE" id="PS50931"/>
    </source>
</evidence>
<keyword evidence="4" id="KW-0804">Transcription</keyword>
<dbReference type="Gene3D" id="3.40.190.10">
    <property type="entry name" value="Periplasmic binding protein-like II"/>
    <property type="match status" value="2"/>
</dbReference>
<gene>
    <name evidence="6" type="ORF">QO033_18645</name>
</gene>
<accession>A0ABT7F520</accession>
<organism evidence="6 7">
    <name type="scientific">Pseudodonghicola flavimaris</name>
    <dbReference type="NCBI Taxonomy" id="3050036"/>
    <lineage>
        <taxon>Bacteria</taxon>
        <taxon>Pseudomonadati</taxon>
        <taxon>Pseudomonadota</taxon>
        <taxon>Alphaproteobacteria</taxon>
        <taxon>Rhodobacterales</taxon>
        <taxon>Paracoccaceae</taxon>
        <taxon>Pseudodonghicola</taxon>
    </lineage>
</organism>
<reference evidence="6 7" key="1">
    <citation type="submission" date="2023-05" db="EMBL/GenBank/DDBJ databases">
        <title>Pseudodonghicola sp. nov.</title>
        <authorList>
            <person name="Huang J."/>
        </authorList>
    </citation>
    <scope>NUCLEOTIDE SEQUENCE [LARGE SCALE GENOMIC DNA]</scope>
    <source>
        <strain evidence="6 7">IC7</strain>
    </source>
</reference>
<evidence type="ECO:0000313" key="7">
    <source>
        <dbReference type="Proteomes" id="UP001243757"/>
    </source>
</evidence>
<protein>
    <submittedName>
        <fullName evidence="6">LysR family transcriptional regulator</fullName>
    </submittedName>
</protein>
<feature type="domain" description="HTH lysR-type" evidence="5">
    <location>
        <begin position="3"/>
        <end position="60"/>
    </location>
</feature>
<dbReference type="PRINTS" id="PR00039">
    <property type="entry name" value="HTHLYSR"/>
</dbReference>
<sequence>MNLNLRQLRAFIAGVHAGSFSEAAERIGITQPGFSLLIRQLETELGLRLFDRTTRRVELTPEGREFAGRVQRVLDDLDSACRDLEDMRLMKRGRVRIAILPSAASTILPALARRLSLEAPDLEISITERPADLLQDCVERGDADFGIGPPPDAAPGLSFVPLTTDRLVCICRESDPLAARAEPDWATICGFPLIGFPPGTSIDQQVRALADLHGQPIPRRSEVSGINTAIALVRAGLGFTLIPELALGGLDLSGLNLRAIDSPAARRDVGLIMQRRRTRSPATLTVLDLFQRAGAGVAQEMLSQFRDLERITLPPTRPVPASTPTA</sequence>
<dbReference type="SUPFAM" id="SSF46785">
    <property type="entry name" value="Winged helix' DNA-binding domain"/>
    <property type="match status" value="1"/>
</dbReference>
<dbReference type="InterPro" id="IPR036388">
    <property type="entry name" value="WH-like_DNA-bd_sf"/>
</dbReference>
<evidence type="ECO:0000256" key="4">
    <source>
        <dbReference type="ARBA" id="ARBA00023163"/>
    </source>
</evidence>
<dbReference type="PANTHER" id="PTHR30419">
    <property type="entry name" value="HTH-TYPE TRANSCRIPTIONAL REGULATOR YBHD"/>
    <property type="match status" value="1"/>
</dbReference>
<comment type="similarity">
    <text evidence="1">Belongs to the LysR transcriptional regulatory family.</text>
</comment>